<keyword evidence="10 14" id="KW-0811">Translocation</keyword>
<evidence type="ECO:0000256" key="8">
    <source>
        <dbReference type="ARBA" id="ARBA00022946"/>
    </source>
</evidence>
<evidence type="ECO:0000256" key="6">
    <source>
        <dbReference type="ARBA" id="ARBA00022792"/>
    </source>
</evidence>
<evidence type="ECO:0000313" key="17">
    <source>
        <dbReference type="EMBL" id="KAH9505873.1"/>
    </source>
</evidence>
<evidence type="ECO:0000256" key="11">
    <source>
        <dbReference type="ARBA" id="ARBA00023128"/>
    </source>
</evidence>
<organism evidence="17 18">
    <name type="scientific">Dermatophagoides farinae</name>
    <name type="common">American house dust mite</name>
    <dbReference type="NCBI Taxonomy" id="6954"/>
    <lineage>
        <taxon>Eukaryota</taxon>
        <taxon>Metazoa</taxon>
        <taxon>Ecdysozoa</taxon>
        <taxon>Arthropoda</taxon>
        <taxon>Chelicerata</taxon>
        <taxon>Arachnida</taxon>
        <taxon>Acari</taxon>
        <taxon>Acariformes</taxon>
        <taxon>Sarcoptiformes</taxon>
        <taxon>Astigmata</taxon>
        <taxon>Psoroptidia</taxon>
        <taxon>Analgoidea</taxon>
        <taxon>Pyroglyphidae</taxon>
        <taxon>Dermatophagoidinae</taxon>
        <taxon>Dermatophagoides</taxon>
    </lineage>
</organism>
<dbReference type="Proteomes" id="UP000790347">
    <property type="component" value="Unassembled WGS sequence"/>
</dbReference>
<reference evidence="17" key="2">
    <citation type="journal article" date="2022" name="Res Sq">
        <title>Comparative Genomics Reveals Insights into the Divergent Evolution of Astigmatic Mites and Household Pest Adaptations.</title>
        <authorList>
            <person name="Xiong Q."/>
            <person name="Wan A.T.-Y."/>
            <person name="Liu X.-Y."/>
            <person name="Fung C.S.-H."/>
            <person name="Xiao X."/>
            <person name="Malainual N."/>
            <person name="Hou J."/>
            <person name="Wang L."/>
            <person name="Wang M."/>
            <person name="Yang K."/>
            <person name="Cui Y."/>
            <person name="Leung E."/>
            <person name="Nong W."/>
            <person name="Shin S.-K."/>
            <person name="Au S."/>
            <person name="Jeong K.Y."/>
            <person name="Chew F.T."/>
            <person name="Hui J."/>
            <person name="Leung T.F."/>
            <person name="Tungtrongchitr A."/>
            <person name="Zhong N."/>
            <person name="Liu Z."/>
            <person name="Tsui S."/>
        </authorList>
    </citation>
    <scope>NUCLEOTIDE SEQUENCE</scope>
    <source>
        <strain evidence="17">Derf</strain>
        <tissue evidence="17">Whole organism</tissue>
    </source>
</reference>
<keyword evidence="6" id="KW-0999">Mitochondrion inner membrane</keyword>
<evidence type="ECO:0000256" key="1">
    <source>
        <dbReference type="ARBA" id="ARBA00002959"/>
    </source>
</evidence>
<evidence type="ECO:0000256" key="4">
    <source>
        <dbReference type="ARBA" id="ARBA00022448"/>
    </source>
</evidence>
<keyword evidence="9 14" id="KW-1133">Transmembrane helix</keyword>
<dbReference type="PANTHER" id="PTHR12210">
    <property type="entry name" value="DULLARD PROTEIN PHOSPHATASE"/>
    <property type="match status" value="1"/>
</dbReference>
<evidence type="ECO:0000259" key="16">
    <source>
        <dbReference type="PROSITE" id="PS50969"/>
    </source>
</evidence>
<dbReference type="PROSITE" id="PS50969">
    <property type="entry name" value="FCP1"/>
    <property type="match status" value="1"/>
</dbReference>
<dbReference type="InterPro" id="IPR050365">
    <property type="entry name" value="TIM50"/>
</dbReference>
<evidence type="ECO:0000256" key="15">
    <source>
        <dbReference type="SAM" id="MobiDB-lite"/>
    </source>
</evidence>
<evidence type="ECO:0000256" key="2">
    <source>
        <dbReference type="ARBA" id="ARBA00004434"/>
    </source>
</evidence>
<comment type="similarity">
    <text evidence="3 14">Belongs to the TIM50 family.</text>
</comment>
<dbReference type="InterPro" id="IPR023214">
    <property type="entry name" value="HAD_sf"/>
</dbReference>
<keyword evidence="11 14" id="KW-0496">Mitochondrion</keyword>
<keyword evidence="7 14" id="KW-0653">Protein transport</keyword>
<evidence type="ECO:0000256" key="14">
    <source>
        <dbReference type="RuleBase" id="RU365079"/>
    </source>
</evidence>
<protein>
    <recommendedName>
        <fullName evidence="14">Mitochondrial import inner membrane translocase subunit TIM50</fullName>
    </recommendedName>
</protein>
<feature type="region of interest" description="Disordered" evidence="15">
    <location>
        <begin position="55"/>
        <end position="89"/>
    </location>
</feature>
<comment type="subunit">
    <text evidence="13">Component of the TIM23 complex at least composed of Tim23, Tim17 (Tim17a1, Tim17a2 or Tim17b1) and a Tim50.</text>
</comment>
<accession>A0A922HUM4</accession>
<comment type="function">
    <text evidence="1 14">Essential component of the TIM23 complex, a complex that mediates the translocation of transit peptide-containing proteins across the mitochondrial inner membrane.</text>
</comment>
<dbReference type="Gene3D" id="3.40.50.1000">
    <property type="entry name" value="HAD superfamily/HAD-like"/>
    <property type="match status" value="1"/>
</dbReference>
<dbReference type="InterPro" id="IPR004274">
    <property type="entry name" value="FCP1_dom"/>
</dbReference>
<evidence type="ECO:0000256" key="5">
    <source>
        <dbReference type="ARBA" id="ARBA00022692"/>
    </source>
</evidence>
<dbReference type="CDD" id="cd07521">
    <property type="entry name" value="HAD_FCP1-like"/>
    <property type="match status" value="1"/>
</dbReference>
<proteinExistence type="inferred from homology"/>
<feature type="compositionally biased region" description="Low complexity" evidence="15">
    <location>
        <begin position="67"/>
        <end position="77"/>
    </location>
</feature>
<keyword evidence="8 14" id="KW-0809">Transit peptide</keyword>
<gene>
    <name evidence="17" type="primary">TIMM50</name>
    <name evidence="17" type="ORF">DERF_010644</name>
</gene>
<keyword evidence="4 14" id="KW-0813">Transport</keyword>
<reference evidence="17" key="1">
    <citation type="submission" date="2013-05" db="EMBL/GenBank/DDBJ databases">
        <authorList>
            <person name="Yim A.K.Y."/>
            <person name="Chan T.F."/>
            <person name="Ji K.M."/>
            <person name="Liu X.Y."/>
            <person name="Zhou J.W."/>
            <person name="Li R.Q."/>
            <person name="Yang K.Y."/>
            <person name="Li J."/>
            <person name="Li M."/>
            <person name="Law P.T.W."/>
            <person name="Wu Y.L."/>
            <person name="Cai Z.L."/>
            <person name="Qin H."/>
            <person name="Bao Y."/>
            <person name="Leung R.K.K."/>
            <person name="Ng P.K.S."/>
            <person name="Zou J."/>
            <person name="Zhong X.J."/>
            <person name="Ran P.X."/>
            <person name="Zhong N.S."/>
            <person name="Liu Z.G."/>
            <person name="Tsui S.K.W."/>
        </authorList>
    </citation>
    <scope>NUCLEOTIDE SEQUENCE</scope>
    <source>
        <strain evidence="17">Derf</strain>
        <tissue evidence="17">Whole organism</tissue>
    </source>
</reference>
<dbReference type="EMBL" id="ASGP02000005">
    <property type="protein sequence ID" value="KAH9505873.1"/>
    <property type="molecule type" value="Genomic_DNA"/>
</dbReference>
<dbReference type="GO" id="GO:0015031">
    <property type="term" value="P:protein transport"/>
    <property type="evidence" value="ECO:0007669"/>
    <property type="project" value="UniProtKB-KW"/>
</dbReference>
<keyword evidence="5 14" id="KW-0812">Transmembrane</keyword>
<name>A0A922HUM4_DERFA</name>
<evidence type="ECO:0000313" key="18">
    <source>
        <dbReference type="Proteomes" id="UP000790347"/>
    </source>
</evidence>
<evidence type="ECO:0000256" key="7">
    <source>
        <dbReference type="ARBA" id="ARBA00022927"/>
    </source>
</evidence>
<dbReference type="GO" id="GO:0005744">
    <property type="term" value="C:TIM23 mitochondrial import inner membrane translocase complex"/>
    <property type="evidence" value="ECO:0007669"/>
    <property type="project" value="UniProtKB-UniRule"/>
</dbReference>
<dbReference type="AlphaFoldDB" id="A0A922HUM4"/>
<dbReference type="Pfam" id="PF03031">
    <property type="entry name" value="NIF"/>
    <property type="match status" value="1"/>
</dbReference>
<dbReference type="FunFam" id="3.40.50.1000:FF:000019">
    <property type="entry name" value="Mitochondrial import inner membrane translocase subunit TIM50"/>
    <property type="match status" value="1"/>
</dbReference>
<evidence type="ECO:0000256" key="9">
    <source>
        <dbReference type="ARBA" id="ARBA00022989"/>
    </source>
</evidence>
<comment type="caution">
    <text evidence="17">The sequence shown here is derived from an EMBL/GenBank/DDBJ whole genome shotgun (WGS) entry which is preliminary data.</text>
</comment>
<dbReference type="SUPFAM" id="SSF56784">
    <property type="entry name" value="HAD-like"/>
    <property type="match status" value="1"/>
</dbReference>
<sequence>MLTKLSSIRYYTNILGKSRSSFSLSDTFNIRSYSKIISIEQCNLVASLSTLSSSSSPLSPINDSHPQQQQQQQQQSQGDEEAEKEKQRKRQKKFTKYTLLGMLITFSGSALYAFFTWGAPKRDEDGNVIPDEFSELPFVIQYASRAWNTLTHYEKIIKEPSRELLLPPPLPHPYYQPPYTLVLEMTGVLVNPEWTYKTGWRFKKRPMVDYFLHKLATSTNFEIVIYTHEQGMTAFPLLNSLDPNGYIMYRLFRDSTRYEDGIHIKDLNRLNRDLKKVIHIDWDSKTCQLNRDNCLTLPKWKGKTDDRTLYDLADFLMAIANEKVDDVRDVIRYYTQFDNPLEVFRENQRKLAEQEKEKEAQKQQNAPVYKSFLMNVLKSK</sequence>
<comment type="subcellular location">
    <subcellularLocation>
        <location evidence="2 14">Mitochondrion inner membrane</location>
        <topology evidence="2 14">Single-pass membrane protein</topology>
    </subcellularLocation>
</comment>
<evidence type="ECO:0000256" key="10">
    <source>
        <dbReference type="ARBA" id="ARBA00023010"/>
    </source>
</evidence>
<dbReference type="SMART" id="SM00577">
    <property type="entry name" value="CPDc"/>
    <property type="match status" value="1"/>
</dbReference>
<dbReference type="InterPro" id="IPR036412">
    <property type="entry name" value="HAD-like_sf"/>
</dbReference>
<keyword evidence="12 14" id="KW-0472">Membrane</keyword>
<feature type="domain" description="FCP1 homology" evidence="16">
    <location>
        <begin position="174"/>
        <end position="319"/>
    </location>
</feature>
<evidence type="ECO:0000256" key="13">
    <source>
        <dbReference type="ARBA" id="ARBA00061911"/>
    </source>
</evidence>
<evidence type="ECO:0000256" key="3">
    <source>
        <dbReference type="ARBA" id="ARBA00006344"/>
    </source>
</evidence>
<evidence type="ECO:0000256" key="12">
    <source>
        <dbReference type="ARBA" id="ARBA00023136"/>
    </source>
</evidence>
<feature type="transmembrane region" description="Helical" evidence="14">
    <location>
        <begin position="94"/>
        <end position="115"/>
    </location>
</feature>
<keyword evidence="18" id="KW-1185">Reference proteome</keyword>